<proteinExistence type="predicted"/>
<gene>
    <name evidence="2" type="ORF">g.10384</name>
</gene>
<dbReference type="GO" id="GO:0006629">
    <property type="term" value="P:lipid metabolic process"/>
    <property type="evidence" value="ECO:0007669"/>
    <property type="project" value="TreeGrafter"/>
</dbReference>
<dbReference type="CDD" id="cd00301">
    <property type="entry name" value="lipocalin_FABP"/>
    <property type="match status" value="1"/>
</dbReference>
<sequence length="139" mass="16000">FTRCPKLEFSVRNADSIAIRNMEQDFGHWWTQDGTAVFADPSKDEAKLVETVESSSGNTTSNLWILATDYDNYAIVFSCQLKSGYPQRSAWIYTRKQILHRNDQKHIDKLLDKAFEIISSEGGPVKDDFWPALQYHCPH</sequence>
<dbReference type="PANTHER" id="PTHR10612:SF34">
    <property type="entry name" value="APOLIPOPROTEIN D"/>
    <property type="match status" value="1"/>
</dbReference>
<feature type="non-terminal residue" evidence="2">
    <location>
        <position position="1"/>
    </location>
</feature>
<dbReference type="GO" id="GO:0000302">
    <property type="term" value="P:response to reactive oxygen species"/>
    <property type="evidence" value="ECO:0007669"/>
    <property type="project" value="TreeGrafter"/>
</dbReference>
<reference evidence="2" key="1">
    <citation type="submission" date="2015-11" db="EMBL/GenBank/DDBJ databases">
        <title>De novo transcriptome assembly of four potential Pierce s Disease insect vectors from Arizona vineyards.</title>
        <authorList>
            <person name="Tassone E.E."/>
        </authorList>
    </citation>
    <scope>NUCLEOTIDE SEQUENCE</scope>
</reference>
<dbReference type="EMBL" id="GECU01030646">
    <property type="protein sequence ID" value="JAS77060.1"/>
    <property type="molecule type" value="Transcribed_RNA"/>
</dbReference>
<name>A0A1B6HQV3_9HEMI</name>
<dbReference type="GO" id="GO:0005737">
    <property type="term" value="C:cytoplasm"/>
    <property type="evidence" value="ECO:0007669"/>
    <property type="project" value="TreeGrafter"/>
</dbReference>
<dbReference type="SUPFAM" id="SSF50814">
    <property type="entry name" value="Lipocalins"/>
    <property type="match status" value="1"/>
</dbReference>
<dbReference type="PANTHER" id="PTHR10612">
    <property type="entry name" value="APOLIPOPROTEIN D"/>
    <property type="match status" value="1"/>
</dbReference>
<accession>A0A1B6HQV3</accession>
<dbReference type="Pfam" id="PF00061">
    <property type="entry name" value="Lipocalin"/>
    <property type="match status" value="1"/>
</dbReference>
<dbReference type="AlphaFoldDB" id="A0A1B6HQV3"/>
<protein>
    <recommendedName>
        <fullName evidence="1">Lipocalin/cytosolic fatty-acid binding domain-containing protein</fullName>
    </recommendedName>
</protein>
<evidence type="ECO:0000259" key="1">
    <source>
        <dbReference type="Pfam" id="PF00061"/>
    </source>
</evidence>
<dbReference type="InterPro" id="IPR012674">
    <property type="entry name" value="Calycin"/>
</dbReference>
<dbReference type="Gene3D" id="2.40.128.20">
    <property type="match status" value="1"/>
</dbReference>
<evidence type="ECO:0000313" key="2">
    <source>
        <dbReference type="EMBL" id="JAS77060.1"/>
    </source>
</evidence>
<dbReference type="InterPro" id="IPR000566">
    <property type="entry name" value="Lipocln_cytosolic_FA-bd_dom"/>
</dbReference>
<organism evidence="2">
    <name type="scientific">Homalodisca liturata</name>
    <dbReference type="NCBI Taxonomy" id="320908"/>
    <lineage>
        <taxon>Eukaryota</taxon>
        <taxon>Metazoa</taxon>
        <taxon>Ecdysozoa</taxon>
        <taxon>Arthropoda</taxon>
        <taxon>Hexapoda</taxon>
        <taxon>Insecta</taxon>
        <taxon>Pterygota</taxon>
        <taxon>Neoptera</taxon>
        <taxon>Paraneoptera</taxon>
        <taxon>Hemiptera</taxon>
        <taxon>Auchenorrhyncha</taxon>
        <taxon>Membracoidea</taxon>
        <taxon>Cicadellidae</taxon>
        <taxon>Cicadellinae</taxon>
        <taxon>Proconiini</taxon>
        <taxon>Homalodisca</taxon>
    </lineage>
</organism>
<feature type="domain" description="Lipocalin/cytosolic fatty-acid binding" evidence="1">
    <location>
        <begin position="3"/>
        <end position="101"/>
    </location>
</feature>